<proteinExistence type="inferred from homology"/>
<reference evidence="7" key="2">
    <citation type="submission" date="2013-10" db="EMBL/GenBank/DDBJ databases">
        <authorList>
            <person name="Aslett M."/>
        </authorList>
    </citation>
    <scope>NUCLEOTIDE SEQUENCE [LARGE SCALE GENOMIC DNA]</scope>
    <source>
        <strain evidence="7">Houghton</strain>
    </source>
</reference>
<comment type="similarity">
    <text evidence="2">Belongs to the adaptor complexes large subunit family.</text>
</comment>
<dbReference type="OMA" id="CCCELAY"/>
<organism evidence="7 8">
    <name type="scientific">Eimeria tenella</name>
    <name type="common">Coccidian parasite</name>
    <dbReference type="NCBI Taxonomy" id="5802"/>
    <lineage>
        <taxon>Eukaryota</taxon>
        <taxon>Sar</taxon>
        <taxon>Alveolata</taxon>
        <taxon>Apicomplexa</taxon>
        <taxon>Conoidasida</taxon>
        <taxon>Coccidia</taxon>
        <taxon>Eucoccidiorida</taxon>
        <taxon>Eimeriorina</taxon>
        <taxon>Eimeriidae</taxon>
        <taxon>Eimeria</taxon>
    </lineage>
</organism>
<keyword evidence="3" id="KW-0813">Transport</keyword>
<dbReference type="InterPro" id="IPR016024">
    <property type="entry name" value="ARM-type_fold"/>
</dbReference>
<dbReference type="InterPro" id="IPR011989">
    <property type="entry name" value="ARM-like"/>
</dbReference>
<evidence type="ECO:0000256" key="3">
    <source>
        <dbReference type="ARBA" id="ARBA00022448"/>
    </source>
</evidence>
<evidence type="ECO:0000313" key="7">
    <source>
        <dbReference type="EMBL" id="CDJ45436.1"/>
    </source>
</evidence>
<dbReference type="GO" id="GO:0016192">
    <property type="term" value="P:vesicle-mediated transport"/>
    <property type="evidence" value="ECO:0007669"/>
    <property type="project" value="InterPro"/>
</dbReference>
<dbReference type="GO" id="GO:0012505">
    <property type="term" value="C:endomembrane system"/>
    <property type="evidence" value="ECO:0007669"/>
    <property type="project" value="UniProtKB-SubCell"/>
</dbReference>
<dbReference type="Pfam" id="PF01602">
    <property type="entry name" value="Adaptin_N"/>
    <property type="match status" value="1"/>
</dbReference>
<evidence type="ECO:0000313" key="8">
    <source>
        <dbReference type="Proteomes" id="UP000030747"/>
    </source>
</evidence>
<dbReference type="GeneID" id="25250997"/>
<dbReference type="InterPro" id="IPR026739">
    <property type="entry name" value="AP_beta"/>
</dbReference>
<dbReference type="VEuPathDB" id="ToxoDB:ETH2_0904400"/>
<keyword evidence="5" id="KW-0472">Membrane</keyword>
<keyword evidence="4" id="KW-0653">Protein transport</keyword>
<accession>U6L5M2</accession>
<sequence length="316" mass="35023">MTEWGQVAVFNLLISYFPKTAEEKFDLLNILDNRLKSSSAAVVLLAKGEPLLLRQAVQRLAAPLLTLVSTCCCELAYVVLQHLLLLLETPDGEGFRLALEKEYQQFFCRHSDPSYVKYTKLKILTAITTEASAPAVLQELKESACDADANVGREIISSMGEIGLLLPSAAAEVVGLVLSLLEYEIDFVMGAAFGVFRDLLRKYREMIDRLVDAVEKYGPKVTGADLASVLWIVGEFGSVIPEAPYIVEAVADRFLEEEPTVQLELLSAATKLFFSRPGEVQPFLGNLLRQALGEHCNFDVRDKALFIYRLIKADVD</sequence>
<dbReference type="RefSeq" id="XP_013236182.1">
    <property type="nucleotide sequence ID" value="XM_013380728.1"/>
</dbReference>
<evidence type="ECO:0000256" key="5">
    <source>
        <dbReference type="ARBA" id="ARBA00023136"/>
    </source>
</evidence>
<feature type="domain" description="Clathrin/coatomer adaptor adaptin-like N-terminal" evidence="6">
    <location>
        <begin position="2"/>
        <end position="312"/>
    </location>
</feature>
<dbReference type="PANTHER" id="PTHR11134">
    <property type="entry name" value="ADAPTOR COMPLEX SUBUNIT BETA FAMILY MEMBER"/>
    <property type="match status" value="1"/>
</dbReference>
<keyword evidence="8" id="KW-1185">Reference proteome</keyword>
<reference evidence="7" key="1">
    <citation type="submission" date="2013-10" db="EMBL/GenBank/DDBJ databases">
        <title>Genomic analysis of the causative agents of coccidiosis in chickens.</title>
        <authorList>
            <person name="Reid A.J."/>
            <person name="Blake D."/>
            <person name="Billington K."/>
            <person name="Browne H."/>
            <person name="Dunn M."/>
            <person name="Hung S."/>
            <person name="Kawahara F."/>
            <person name="Miranda-Saavedra D."/>
            <person name="Mourier T."/>
            <person name="Nagra H."/>
            <person name="Otto T.D."/>
            <person name="Rawlings N."/>
            <person name="Sanchez A."/>
            <person name="Sanders M."/>
            <person name="Subramaniam C."/>
            <person name="Tay Y."/>
            <person name="Dear P."/>
            <person name="Doerig C."/>
            <person name="Gruber A."/>
            <person name="Parkinson J."/>
            <person name="Shirley M."/>
            <person name="Wan K.L."/>
            <person name="Berriman M."/>
            <person name="Tomley F."/>
            <person name="Pain A."/>
        </authorList>
    </citation>
    <scope>NUCLEOTIDE SEQUENCE [LARGE SCALE GENOMIC DNA]</scope>
    <source>
        <strain evidence="7">Houghton</strain>
    </source>
</reference>
<evidence type="ECO:0000256" key="1">
    <source>
        <dbReference type="ARBA" id="ARBA00004308"/>
    </source>
</evidence>
<dbReference type="EMBL" id="HG678258">
    <property type="protein sequence ID" value="CDJ45436.1"/>
    <property type="molecule type" value="Genomic_DNA"/>
</dbReference>
<dbReference type="OrthoDB" id="347779at2759"/>
<comment type="subcellular location">
    <subcellularLocation>
        <location evidence="1">Endomembrane system</location>
    </subcellularLocation>
</comment>
<feature type="non-terminal residue" evidence="7">
    <location>
        <position position="316"/>
    </location>
</feature>
<dbReference type="GO" id="GO:0030117">
    <property type="term" value="C:membrane coat"/>
    <property type="evidence" value="ECO:0007669"/>
    <property type="project" value="InterPro"/>
</dbReference>
<dbReference type="GO" id="GO:0006886">
    <property type="term" value="P:intracellular protein transport"/>
    <property type="evidence" value="ECO:0007669"/>
    <property type="project" value="InterPro"/>
</dbReference>
<dbReference type="AlphaFoldDB" id="U6L5M2"/>
<dbReference type="InterPro" id="IPR002553">
    <property type="entry name" value="Clathrin/coatomer_adapt-like_N"/>
</dbReference>
<name>U6L5M2_EIMTE</name>
<evidence type="ECO:0000256" key="4">
    <source>
        <dbReference type="ARBA" id="ARBA00022927"/>
    </source>
</evidence>
<evidence type="ECO:0000256" key="2">
    <source>
        <dbReference type="ARBA" id="ARBA00006613"/>
    </source>
</evidence>
<dbReference type="Proteomes" id="UP000030747">
    <property type="component" value="Unassembled WGS sequence"/>
</dbReference>
<gene>
    <name evidence="7" type="ORF">ETH_00008980</name>
</gene>
<evidence type="ECO:0000259" key="6">
    <source>
        <dbReference type="Pfam" id="PF01602"/>
    </source>
</evidence>
<dbReference type="SUPFAM" id="SSF48371">
    <property type="entry name" value="ARM repeat"/>
    <property type="match status" value="1"/>
</dbReference>
<protein>
    <submittedName>
        <fullName evidence="7">Beta-adaptin-like protein, putative</fullName>
    </submittedName>
</protein>
<dbReference type="Gene3D" id="1.25.10.10">
    <property type="entry name" value="Leucine-rich Repeat Variant"/>
    <property type="match status" value="1"/>
</dbReference>
<dbReference type="VEuPathDB" id="ToxoDB:ETH_00008980"/>